<evidence type="ECO:0000259" key="7">
    <source>
        <dbReference type="PROSITE" id="PS51194"/>
    </source>
</evidence>
<feature type="domain" description="Helicase C-terminal" evidence="7">
    <location>
        <begin position="436"/>
        <end position="592"/>
    </location>
</feature>
<dbReference type="GO" id="GO:0005737">
    <property type="term" value="C:cytoplasm"/>
    <property type="evidence" value="ECO:0007669"/>
    <property type="project" value="TreeGrafter"/>
</dbReference>
<dbReference type="InterPro" id="IPR027417">
    <property type="entry name" value="P-loop_NTPase"/>
</dbReference>
<evidence type="ECO:0000256" key="1">
    <source>
        <dbReference type="ARBA" id="ARBA00005446"/>
    </source>
</evidence>
<dbReference type="Gene3D" id="3.40.50.300">
    <property type="entry name" value="P-loop containing nucleotide triphosphate hydrolases"/>
    <property type="match status" value="2"/>
</dbReference>
<dbReference type="PANTHER" id="PTHR13710">
    <property type="entry name" value="DNA HELICASE RECQ FAMILY MEMBER"/>
    <property type="match status" value="1"/>
</dbReference>
<comment type="catalytic activity">
    <reaction evidence="4">
        <text>Couples ATP hydrolysis with the unwinding of duplex DNA by translocating in the 3'-5' direction.</text>
        <dbReference type="EC" id="5.6.2.4"/>
    </reaction>
</comment>
<protein>
    <recommendedName>
        <fullName evidence="5">DNA 3'-5' helicase</fullName>
        <ecNumber evidence="5">5.6.2.4</ecNumber>
    </recommendedName>
</protein>
<dbReference type="InterPro" id="IPR001650">
    <property type="entry name" value="Helicase_C-like"/>
</dbReference>
<dbReference type="GO" id="GO:0005524">
    <property type="term" value="F:ATP binding"/>
    <property type="evidence" value="ECO:0007669"/>
    <property type="project" value="UniProtKB-KW"/>
</dbReference>
<evidence type="ECO:0000313" key="9">
    <source>
        <dbReference type="Proteomes" id="UP000799428"/>
    </source>
</evidence>
<evidence type="ECO:0000259" key="6">
    <source>
        <dbReference type="PROSITE" id="PS51192"/>
    </source>
</evidence>
<dbReference type="OrthoDB" id="10261556at2759"/>
<dbReference type="GO" id="GO:0009378">
    <property type="term" value="F:four-way junction helicase activity"/>
    <property type="evidence" value="ECO:0007669"/>
    <property type="project" value="TreeGrafter"/>
</dbReference>
<dbReference type="GO" id="GO:0003676">
    <property type="term" value="F:nucleic acid binding"/>
    <property type="evidence" value="ECO:0007669"/>
    <property type="project" value="InterPro"/>
</dbReference>
<dbReference type="SUPFAM" id="SSF52540">
    <property type="entry name" value="P-loop containing nucleoside triphosphate hydrolases"/>
    <property type="match status" value="1"/>
</dbReference>
<keyword evidence="9" id="KW-1185">Reference proteome</keyword>
<keyword evidence="3" id="KW-0067">ATP-binding</keyword>
<dbReference type="AlphaFoldDB" id="A0A6G1JPF3"/>
<dbReference type="GO" id="GO:0005694">
    <property type="term" value="C:chromosome"/>
    <property type="evidence" value="ECO:0007669"/>
    <property type="project" value="TreeGrafter"/>
</dbReference>
<feature type="domain" description="Helicase ATP-binding" evidence="6">
    <location>
        <begin position="252"/>
        <end position="411"/>
    </location>
</feature>
<dbReference type="GO" id="GO:0043138">
    <property type="term" value="F:3'-5' DNA helicase activity"/>
    <property type="evidence" value="ECO:0007669"/>
    <property type="project" value="UniProtKB-EC"/>
</dbReference>
<dbReference type="PROSITE" id="PS51194">
    <property type="entry name" value="HELICASE_CTER"/>
    <property type="match status" value="1"/>
</dbReference>
<dbReference type="PANTHER" id="PTHR13710:SF154">
    <property type="entry name" value="RECQ HELICASE, PUTATIVE (AFU_ORTHOLOGUE AFUA_6G14720)-RELATED"/>
    <property type="match status" value="1"/>
</dbReference>
<gene>
    <name evidence="8" type="ORF">K504DRAFT_466293</name>
</gene>
<dbReference type="InterPro" id="IPR014001">
    <property type="entry name" value="Helicase_ATP-bd"/>
</dbReference>
<name>A0A6G1JPF3_9PLEO</name>
<dbReference type="Proteomes" id="UP000799428">
    <property type="component" value="Unassembled WGS sequence"/>
</dbReference>
<evidence type="ECO:0000256" key="5">
    <source>
        <dbReference type="ARBA" id="ARBA00034808"/>
    </source>
</evidence>
<keyword evidence="2" id="KW-0547">Nucleotide-binding</keyword>
<organism evidence="8 9">
    <name type="scientific">Pleomassaria siparia CBS 279.74</name>
    <dbReference type="NCBI Taxonomy" id="1314801"/>
    <lineage>
        <taxon>Eukaryota</taxon>
        <taxon>Fungi</taxon>
        <taxon>Dikarya</taxon>
        <taxon>Ascomycota</taxon>
        <taxon>Pezizomycotina</taxon>
        <taxon>Dothideomycetes</taxon>
        <taxon>Pleosporomycetidae</taxon>
        <taxon>Pleosporales</taxon>
        <taxon>Pleomassariaceae</taxon>
        <taxon>Pleomassaria</taxon>
    </lineage>
</organism>
<feature type="non-terminal residue" evidence="8">
    <location>
        <position position="1"/>
    </location>
</feature>
<dbReference type="InterPro" id="IPR011545">
    <property type="entry name" value="DEAD/DEAH_box_helicase_dom"/>
</dbReference>
<evidence type="ECO:0000313" key="8">
    <source>
        <dbReference type="EMBL" id="KAF2702499.1"/>
    </source>
</evidence>
<reference evidence="8" key="1">
    <citation type="journal article" date="2020" name="Stud. Mycol.">
        <title>101 Dothideomycetes genomes: a test case for predicting lifestyles and emergence of pathogens.</title>
        <authorList>
            <person name="Haridas S."/>
            <person name="Albert R."/>
            <person name="Binder M."/>
            <person name="Bloem J."/>
            <person name="Labutti K."/>
            <person name="Salamov A."/>
            <person name="Andreopoulos B."/>
            <person name="Baker S."/>
            <person name="Barry K."/>
            <person name="Bills G."/>
            <person name="Bluhm B."/>
            <person name="Cannon C."/>
            <person name="Castanera R."/>
            <person name="Culley D."/>
            <person name="Daum C."/>
            <person name="Ezra D."/>
            <person name="Gonzalez J."/>
            <person name="Henrissat B."/>
            <person name="Kuo A."/>
            <person name="Liang C."/>
            <person name="Lipzen A."/>
            <person name="Lutzoni F."/>
            <person name="Magnuson J."/>
            <person name="Mondo S."/>
            <person name="Nolan M."/>
            <person name="Ohm R."/>
            <person name="Pangilinan J."/>
            <person name="Park H.-J."/>
            <person name="Ramirez L."/>
            <person name="Alfaro M."/>
            <person name="Sun H."/>
            <person name="Tritt A."/>
            <person name="Yoshinaga Y."/>
            <person name="Zwiers L.-H."/>
            <person name="Turgeon B."/>
            <person name="Goodwin S."/>
            <person name="Spatafora J."/>
            <person name="Crous P."/>
            <person name="Grigoriev I."/>
        </authorList>
    </citation>
    <scope>NUCLEOTIDE SEQUENCE</scope>
    <source>
        <strain evidence="8">CBS 279.74</strain>
    </source>
</reference>
<dbReference type="PROSITE" id="PS51192">
    <property type="entry name" value="HELICASE_ATP_BIND_1"/>
    <property type="match status" value="1"/>
</dbReference>
<dbReference type="EMBL" id="MU005818">
    <property type="protein sequence ID" value="KAF2702499.1"/>
    <property type="molecule type" value="Genomic_DNA"/>
</dbReference>
<evidence type="ECO:0000256" key="2">
    <source>
        <dbReference type="ARBA" id="ARBA00022741"/>
    </source>
</evidence>
<dbReference type="SMART" id="SM00490">
    <property type="entry name" value="HELICc"/>
    <property type="match status" value="1"/>
</dbReference>
<dbReference type="EC" id="5.6.2.4" evidence="5"/>
<proteinExistence type="inferred from homology"/>
<sequence length="830" mass="93141">ITKAGAAKPAVIIQRDKYAKVERYGELAHTLRNLLFQVMYFTSSLPGRLTELASIQHENTYLWLVRPFIKVLTQSQPEDQRTAHYHTARSSFVWPADNRHQHINSRTFASSFRRTTKKHLGHSLGPAFLRHLLTAFARRNRGGKGQGLHVLSPDEVLNFVNQANADSREMQAGHTAATAKAVYALQSQLYSQLGFNKVIKADDAATQEETGLSQLAKRLLQRKDESVNLRQILKVNLGLHSRFRGLQQAVVQDIVNMEPVVAYIAGTGSRKSLAFLLPACCPGFSQQVVVTPLVALQIDITNQCAGLSITHSQFGQDDFNKTCTILLASPEDLSKPDFMKLIRWRWDAGQLERIVLDEFHYVLLPDHEYQPSLLKMRDVAQYRIPITLLSATVPADEDQQEAYRRLRLHSQVKTFRQSTSRGNLRYKVKELSAPFSIPLLTSYVRREEGKEVDQKILVYVALTTTAQELSTSLGCSCYYRGLPKAEQTVIQTSFSTAKRAVLVATVAFVAGVDIPDISCILWFRAPNHPITFAQGIGRGGRNGQTCVARIVFRRGILSFLGKLEDRNAQWVIQQILDCNYCLRIPINLYLDGDSKQTACRTSKEPCTFCQRAYNSSYAASTLTPSKTGPLVDQACTASPRKRDRPLSLISSSLLARRDEVGRAAAKAARVNQALEYNQQQFINHAQEGAKLVYEQLAATGAMWTNNCIKCFVDGQAYDHPKGSCNCSIGPIVRHYKDNRMGGKLGTSICYSCAMPQDLPKAKDIWLQRIREESNSTLDGAKEADFVSYFRQVLRFTHQYPVCQIAFDVNWFTHEYFITADKSKALLGSLL</sequence>
<accession>A0A6G1JPF3</accession>
<dbReference type="Pfam" id="PF00271">
    <property type="entry name" value="Helicase_C"/>
    <property type="match status" value="1"/>
</dbReference>
<evidence type="ECO:0000256" key="4">
    <source>
        <dbReference type="ARBA" id="ARBA00034617"/>
    </source>
</evidence>
<comment type="similarity">
    <text evidence="1">Belongs to the helicase family. RecQ subfamily.</text>
</comment>
<dbReference type="SMART" id="SM00487">
    <property type="entry name" value="DEXDc"/>
    <property type="match status" value="1"/>
</dbReference>
<evidence type="ECO:0000256" key="3">
    <source>
        <dbReference type="ARBA" id="ARBA00022840"/>
    </source>
</evidence>
<dbReference type="Pfam" id="PF00270">
    <property type="entry name" value="DEAD"/>
    <property type="match status" value="1"/>
</dbReference>
<dbReference type="GO" id="GO:0000724">
    <property type="term" value="P:double-strand break repair via homologous recombination"/>
    <property type="evidence" value="ECO:0007669"/>
    <property type="project" value="TreeGrafter"/>
</dbReference>